<evidence type="ECO:0000259" key="1">
    <source>
        <dbReference type="Pfam" id="PF13456"/>
    </source>
</evidence>
<organism evidence="2 3">
    <name type="scientific">Dichanthelium oligosanthes</name>
    <dbReference type="NCBI Taxonomy" id="888268"/>
    <lineage>
        <taxon>Eukaryota</taxon>
        <taxon>Viridiplantae</taxon>
        <taxon>Streptophyta</taxon>
        <taxon>Embryophyta</taxon>
        <taxon>Tracheophyta</taxon>
        <taxon>Spermatophyta</taxon>
        <taxon>Magnoliopsida</taxon>
        <taxon>Liliopsida</taxon>
        <taxon>Poales</taxon>
        <taxon>Poaceae</taxon>
        <taxon>PACMAD clade</taxon>
        <taxon>Panicoideae</taxon>
        <taxon>Panicodae</taxon>
        <taxon>Paniceae</taxon>
        <taxon>Dichantheliinae</taxon>
        <taxon>Dichanthelium</taxon>
    </lineage>
</organism>
<dbReference type="Proteomes" id="UP000095767">
    <property type="component" value="Unassembled WGS sequence"/>
</dbReference>
<comment type="caution">
    <text evidence="2">The sequence shown here is derived from an EMBL/GenBank/DDBJ whole genome shotgun (WGS) entry which is preliminary data.</text>
</comment>
<feature type="domain" description="RNase H type-1" evidence="1">
    <location>
        <begin position="3"/>
        <end position="102"/>
    </location>
</feature>
<dbReference type="InterPro" id="IPR036397">
    <property type="entry name" value="RNaseH_sf"/>
</dbReference>
<keyword evidence="3" id="KW-1185">Reference proteome</keyword>
<dbReference type="EMBL" id="LWDX02002576">
    <property type="protein sequence ID" value="OEL38211.1"/>
    <property type="molecule type" value="Genomic_DNA"/>
</dbReference>
<dbReference type="CDD" id="cd06222">
    <property type="entry name" value="RNase_H_like"/>
    <property type="match status" value="1"/>
</dbReference>
<dbReference type="Gene3D" id="3.30.420.10">
    <property type="entry name" value="Ribonuclease H-like superfamily/Ribonuclease H"/>
    <property type="match status" value="1"/>
</dbReference>
<dbReference type="PANTHER" id="PTHR47074">
    <property type="entry name" value="BNAC02G40300D PROTEIN"/>
    <property type="match status" value="1"/>
</dbReference>
<dbReference type="Pfam" id="PF13456">
    <property type="entry name" value="RVT_3"/>
    <property type="match status" value="1"/>
</dbReference>
<dbReference type="GO" id="GO:0004523">
    <property type="term" value="F:RNA-DNA hybrid ribonuclease activity"/>
    <property type="evidence" value="ECO:0007669"/>
    <property type="project" value="InterPro"/>
</dbReference>
<feature type="non-terminal residue" evidence="2">
    <location>
        <position position="1"/>
    </location>
</feature>
<dbReference type="InterPro" id="IPR052929">
    <property type="entry name" value="RNase_H-like_EbsB-rel"/>
</dbReference>
<dbReference type="OrthoDB" id="663515at2759"/>
<dbReference type="STRING" id="888268.A0A1E5WLB2"/>
<dbReference type="GO" id="GO:0003676">
    <property type="term" value="F:nucleic acid binding"/>
    <property type="evidence" value="ECO:0007669"/>
    <property type="project" value="InterPro"/>
</dbReference>
<name>A0A1E5WLB2_9POAL</name>
<gene>
    <name evidence="2" type="ORF">BAE44_0000770</name>
</gene>
<dbReference type="PANTHER" id="PTHR47074:SF73">
    <property type="entry name" value="OS04G0448401 PROTEIN"/>
    <property type="match status" value="1"/>
</dbReference>
<evidence type="ECO:0000313" key="3">
    <source>
        <dbReference type="Proteomes" id="UP000095767"/>
    </source>
</evidence>
<proteinExistence type="predicted"/>
<evidence type="ECO:0000313" key="2">
    <source>
        <dbReference type="EMBL" id="OEL38211.1"/>
    </source>
</evidence>
<accession>A0A1E5WLB2</accession>
<sequence length="104" mass="11239">LKESSSSACGVVIRDHRGMCLMMASRQLFHGVTAPEILEALALRSAIALAREEGFHKLIFQSDCLTLIKKVNAAARDRSITGSIVAEIKSVASSFVSVVFSYKP</sequence>
<dbReference type="InterPro" id="IPR002156">
    <property type="entry name" value="RNaseH_domain"/>
</dbReference>
<dbReference type="InterPro" id="IPR044730">
    <property type="entry name" value="RNase_H-like_dom_plant"/>
</dbReference>
<reference evidence="2 3" key="1">
    <citation type="submission" date="2016-09" db="EMBL/GenBank/DDBJ databases">
        <title>The draft genome of Dichanthelium oligosanthes: A C3 panicoid grass species.</title>
        <authorList>
            <person name="Studer A.J."/>
            <person name="Schnable J.C."/>
            <person name="Brutnell T.P."/>
        </authorList>
    </citation>
    <scope>NUCLEOTIDE SEQUENCE [LARGE SCALE GENOMIC DNA]</scope>
    <source>
        <strain evidence="3">cv. Kellogg 1175</strain>
        <tissue evidence="2">Leaf</tissue>
    </source>
</reference>
<protein>
    <recommendedName>
        <fullName evidence="1">RNase H type-1 domain-containing protein</fullName>
    </recommendedName>
</protein>
<dbReference type="AlphaFoldDB" id="A0A1E5WLB2"/>